<evidence type="ECO:0000313" key="2">
    <source>
        <dbReference type="Proteomes" id="UP000242287"/>
    </source>
</evidence>
<dbReference type="Gene3D" id="1.20.1280.50">
    <property type="match status" value="1"/>
</dbReference>
<sequence length="60" mass="6778">GGSSPIQRLSPEILAEIFAHCLNKLHSNNIRHCPLLLCRVCSSWRALALHTPRLWSSLFI</sequence>
<dbReference type="AlphaFoldDB" id="A0A2A9N8X7"/>
<gene>
    <name evidence="1" type="ORF">AMATHDRAFT_125205</name>
</gene>
<feature type="non-terminal residue" evidence="1">
    <location>
        <position position="60"/>
    </location>
</feature>
<name>A0A2A9N8X7_9AGAR</name>
<dbReference type="OrthoDB" id="3221235at2759"/>
<dbReference type="EMBL" id="KZ302146">
    <property type="protein sequence ID" value="PFH46949.1"/>
    <property type="molecule type" value="Genomic_DNA"/>
</dbReference>
<keyword evidence="2" id="KW-1185">Reference proteome</keyword>
<feature type="non-terminal residue" evidence="1">
    <location>
        <position position="1"/>
    </location>
</feature>
<accession>A0A2A9N8X7</accession>
<dbReference type="Proteomes" id="UP000242287">
    <property type="component" value="Unassembled WGS sequence"/>
</dbReference>
<organism evidence="1 2">
    <name type="scientific">Amanita thiersii Skay4041</name>
    <dbReference type="NCBI Taxonomy" id="703135"/>
    <lineage>
        <taxon>Eukaryota</taxon>
        <taxon>Fungi</taxon>
        <taxon>Dikarya</taxon>
        <taxon>Basidiomycota</taxon>
        <taxon>Agaricomycotina</taxon>
        <taxon>Agaricomycetes</taxon>
        <taxon>Agaricomycetidae</taxon>
        <taxon>Agaricales</taxon>
        <taxon>Pluteineae</taxon>
        <taxon>Amanitaceae</taxon>
        <taxon>Amanita</taxon>
    </lineage>
</organism>
<protein>
    <submittedName>
        <fullName evidence="1">Uncharacterized protein</fullName>
    </submittedName>
</protein>
<reference evidence="1 2" key="1">
    <citation type="submission" date="2014-02" db="EMBL/GenBank/DDBJ databases">
        <title>Transposable element dynamics among asymbiotic and ectomycorrhizal Amanita fungi.</title>
        <authorList>
            <consortium name="DOE Joint Genome Institute"/>
            <person name="Hess J."/>
            <person name="Skrede I."/>
            <person name="Wolfe B."/>
            <person name="LaButti K."/>
            <person name="Ohm R.A."/>
            <person name="Grigoriev I.V."/>
            <person name="Pringle A."/>
        </authorList>
    </citation>
    <scope>NUCLEOTIDE SEQUENCE [LARGE SCALE GENOMIC DNA]</scope>
    <source>
        <strain evidence="1 2">SKay4041</strain>
    </source>
</reference>
<evidence type="ECO:0000313" key="1">
    <source>
        <dbReference type="EMBL" id="PFH46949.1"/>
    </source>
</evidence>
<proteinExistence type="predicted"/>